<reference evidence="9" key="2">
    <citation type="submission" date="2023-05" db="EMBL/GenBank/DDBJ databases">
        <authorList>
            <consortium name="Lawrence Berkeley National Laboratory"/>
            <person name="Steindorff A."/>
            <person name="Hensen N."/>
            <person name="Bonometti L."/>
            <person name="Westerberg I."/>
            <person name="Brannstrom I.O."/>
            <person name="Guillou S."/>
            <person name="Cros-Aarteil S."/>
            <person name="Calhoun S."/>
            <person name="Haridas S."/>
            <person name="Kuo A."/>
            <person name="Mondo S."/>
            <person name="Pangilinan J."/>
            <person name="Riley R."/>
            <person name="Labutti K."/>
            <person name="Andreopoulos B."/>
            <person name="Lipzen A."/>
            <person name="Chen C."/>
            <person name="Yanf M."/>
            <person name="Daum C."/>
            <person name="Ng V."/>
            <person name="Clum A."/>
            <person name="Ohm R."/>
            <person name="Martin F."/>
            <person name="Silar P."/>
            <person name="Natvig D."/>
            <person name="Lalanne C."/>
            <person name="Gautier V."/>
            <person name="Ament-Velasquez S.L."/>
            <person name="Kruys A."/>
            <person name="Hutchinson M.I."/>
            <person name="Powell A.J."/>
            <person name="Barry K."/>
            <person name="Miller A.N."/>
            <person name="Grigoriev I.V."/>
            <person name="Debuchy R."/>
            <person name="Gladieux P."/>
            <person name="Thoren M.H."/>
            <person name="Johannesson H."/>
        </authorList>
    </citation>
    <scope>NUCLEOTIDE SEQUENCE</scope>
    <source>
        <strain evidence="9">CBS 103.79</strain>
    </source>
</reference>
<dbReference type="InterPro" id="IPR017925">
    <property type="entry name" value="DHFR_CS"/>
</dbReference>
<dbReference type="InterPro" id="IPR001796">
    <property type="entry name" value="DHFR_dom"/>
</dbReference>
<evidence type="ECO:0000256" key="6">
    <source>
        <dbReference type="ARBA" id="ARBA00023002"/>
    </source>
</evidence>
<dbReference type="GO" id="GO:0004146">
    <property type="term" value="F:dihydrofolate reductase activity"/>
    <property type="evidence" value="ECO:0007669"/>
    <property type="project" value="UniProtKB-EC"/>
</dbReference>
<keyword evidence="4" id="KW-0554">One-carbon metabolism</keyword>
<protein>
    <recommendedName>
        <fullName evidence="3">Dihydrofolate reductase</fullName>
        <ecNumber evidence="2">1.5.1.3</ecNumber>
    </recommendedName>
</protein>
<proteinExistence type="inferred from homology"/>
<evidence type="ECO:0000313" key="9">
    <source>
        <dbReference type="EMBL" id="KAK3902356.1"/>
    </source>
</evidence>
<keyword evidence="6" id="KW-0560">Oxidoreductase</keyword>
<organism evidence="9 10">
    <name type="scientific">Staphylotrichum tortipilum</name>
    <dbReference type="NCBI Taxonomy" id="2831512"/>
    <lineage>
        <taxon>Eukaryota</taxon>
        <taxon>Fungi</taxon>
        <taxon>Dikarya</taxon>
        <taxon>Ascomycota</taxon>
        <taxon>Pezizomycotina</taxon>
        <taxon>Sordariomycetes</taxon>
        <taxon>Sordariomycetidae</taxon>
        <taxon>Sordariales</taxon>
        <taxon>Chaetomiaceae</taxon>
        <taxon>Staphylotrichum</taxon>
    </lineage>
</organism>
<dbReference type="Proteomes" id="UP001303889">
    <property type="component" value="Unassembled WGS sequence"/>
</dbReference>
<gene>
    <name evidence="9" type="ORF">C8A05DRAFT_44206</name>
</gene>
<dbReference type="Gene3D" id="3.40.430.10">
    <property type="entry name" value="Dihydrofolate Reductase, subunit A"/>
    <property type="match status" value="1"/>
</dbReference>
<keyword evidence="10" id="KW-1185">Reference proteome</keyword>
<dbReference type="InterPro" id="IPR024072">
    <property type="entry name" value="DHFR-like_dom_sf"/>
</dbReference>
<evidence type="ECO:0000259" key="8">
    <source>
        <dbReference type="PROSITE" id="PS51330"/>
    </source>
</evidence>
<sequence>MRPPLPLLPELTLIVAATQTMGIGRAGTLPWTGLRKEMAYFARVTKRVPAATLPTGGVSGDGTGGGSAAVQNAVVMGRKTWESIPPRFRPLAGRTNVVISRSGSTPQALLAPSLPTALHSLTTPALSPALGRVFIIGGAQIYASALELAQAKRVLLTRVLTEFECDTFFPVELKEGGGEWRRCGVEEMDAWVGEVVPRGKQEEGGVEYVFEMWERE</sequence>
<reference evidence="9" key="1">
    <citation type="journal article" date="2023" name="Mol. Phylogenet. Evol.">
        <title>Genome-scale phylogeny and comparative genomics of the fungal order Sordariales.</title>
        <authorList>
            <person name="Hensen N."/>
            <person name="Bonometti L."/>
            <person name="Westerberg I."/>
            <person name="Brannstrom I.O."/>
            <person name="Guillou S."/>
            <person name="Cros-Aarteil S."/>
            <person name="Calhoun S."/>
            <person name="Haridas S."/>
            <person name="Kuo A."/>
            <person name="Mondo S."/>
            <person name="Pangilinan J."/>
            <person name="Riley R."/>
            <person name="LaButti K."/>
            <person name="Andreopoulos B."/>
            <person name="Lipzen A."/>
            <person name="Chen C."/>
            <person name="Yan M."/>
            <person name="Daum C."/>
            <person name="Ng V."/>
            <person name="Clum A."/>
            <person name="Steindorff A."/>
            <person name="Ohm R.A."/>
            <person name="Martin F."/>
            <person name="Silar P."/>
            <person name="Natvig D.O."/>
            <person name="Lalanne C."/>
            <person name="Gautier V."/>
            <person name="Ament-Velasquez S.L."/>
            <person name="Kruys A."/>
            <person name="Hutchinson M.I."/>
            <person name="Powell A.J."/>
            <person name="Barry K."/>
            <person name="Miller A.N."/>
            <person name="Grigoriev I.V."/>
            <person name="Debuchy R."/>
            <person name="Gladieux P."/>
            <person name="Hiltunen Thoren M."/>
            <person name="Johannesson H."/>
        </authorList>
    </citation>
    <scope>NUCLEOTIDE SEQUENCE</scope>
    <source>
        <strain evidence="9">CBS 103.79</strain>
    </source>
</reference>
<dbReference type="Pfam" id="PF00186">
    <property type="entry name" value="DHFR_1"/>
    <property type="match status" value="1"/>
</dbReference>
<dbReference type="PROSITE" id="PS00075">
    <property type="entry name" value="DHFR_1"/>
    <property type="match status" value="1"/>
</dbReference>
<dbReference type="EC" id="1.5.1.3" evidence="2"/>
<keyword evidence="5" id="KW-0521">NADP</keyword>
<dbReference type="GO" id="GO:0050661">
    <property type="term" value="F:NADP binding"/>
    <property type="evidence" value="ECO:0007669"/>
    <property type="project" value="InterPro"/>
</dbReference>
<dbReference type="PROSITE" id="PS51330">
    <property type="entry name" value="DHFR_2"/>
    <property type="match status" value="1"/>
</dbReference>
<evidence type="ECO:0000256" key="5">
    <source>
        <dbReference type="ARBA" id="ARBA00022857"/>
    </source>
</evidence>
<dbReference type="EMBL" id="MU855515">
    <property type="protein sequence ID" value="KAK3902356.1"/>
    <property type="molecule type" value="Genomic_DNA"/>
</dbReference>
<dbReference type="PANTHER" id="PTHR48069">
    <property type="entry name" value="DIHYDROFOLATE REDUCTASE"/>
    <property type="match status" value="1"/>
</dbReference>
<evidence type="ECO:0000256" key="4">
    <source>
        <dbReference type="ARBA" id="ARBA00022563"/>
    </source>
</evidence>
<dbReference type="GO" id="GO:0006730">
    <property type="term" value="P:one-carbon metabolic process"/>
    <property type="evidence" value="ECO:0007669"/>
    <property type="project" value="UniProtKB-KW"/>
</dbReference>
<dbReference type="SUPFAM" id="SSF53597">
    <property type="entry name" value="Dihydrofolate reductase-like"/>
    <property type="match status" value="1"/>
</dbReference>
<dbReference type="GO" id="GO:0046654">
    <property type="term" value="P:tetrahydrofolate biosynthetic process"/>
    <property type="evidence" value="ECO:0007669"/>
    <property type="project" value="InterPro"/>
</dbReference>
<name>A0AAN6MK34_9PEZI</name>
<accession>A0AAN6MK34</accession>
<dbReference type="AlphaFoldDB" id="A0AAN6MK34"/>
<dbReference type="GO" id="GO:0046655">
    <property type="term" value="P:folic acid metabolic process"/>
    <property type="evidence" value="ECO:0007669"/>
    <property type="project" value="TreeGrafter"/>
</dbReference>
<feature type="domain" description="DHFR" evidence="8">
    <location>
        <begin position="10"/>
        <end position="215"/>
    </location>
</feature>
<evidence type="ECO:0000256" key="2">
    <source>
        <dbReference type="ARBA" id="ARBA00012856"/>
    </source>
</evidence>
<comment type="similarity">
    <text evidence="7">Belongs to the dihydrofolate reductase family.</text>
</comment>
<evidence type="ECO:0000256" key="7">
    <source>
        <dbReference type="RuleBase" id="RU004474"/>
    </source>
</evidence>
<dbReference type="PRINTS" id="PR00070">
    <property type="entry name" value="DHFR"/>
</dbReference>
<dbReference type="GO" id="GO:0005739">
    <property type="term" value="C:mitochondrion"/>
    <property type="evidence" value="ECO:0007669"/>
    <property type="project" value="TreeGrafter"/>
</dbReference>
<dbReference type="GO" id="GO:0046452">
    <property type="term" value="P:dihydrofolate metabolic process"/>
    <property type="evidence" value="ECO:0007669"/>
    <property type="project" value="TreeGrafter"/>
</dbReference>
<evidence type="ECO:0000256" key="3">
    <source>
        <dbReference type="ARBA" id="ARBA00018886"/>
    </source>
</evidence>
<evidence type="ECO:0000313" key="10">
    <source>
        <dbReference type="Proteomes" id="UP001303889"/>
    </source>
</evidence>
<dbReference type="InterPro" id="IPR012259">
    <property type="entry name" value="DHFR"/>
</dbReference>
<evidence type="ECO:0000256" key="1">
    <source>
        <dbReference type="ARBA" id="ARBA00004903"/>
    </source>
</evidence>
<comment type="pathway">
    <text evidence="1">Cofactor biosynthesis; tetrahydrofolate biosynthesis; 5,6,7,8-tetrahydrofolate from 7,8-dihydrofolate: step 1/1.</text>
</comment>
<dbReference type="PANTHER" id="PTHR48069:SF3">
    <property type="entry name" value="DIHYDROFOLATE REDUCTASE"/>
    <property type="match status" value="1"/>
</dbReference>
<dbReference type="CDD" id="cd00209">
    <property type="entry name" value="DHFR"/>
    <property type="match status" value="1"/>
</dbReference>
<comment type="caution">
    <text evidence="9">The sequence shown here is derived from an EMBL/GenBank/DDBJ whole genome shotgun (WGS) entry which is preliminary data.</text>
</comment>